<dbReference type="EMBL" id="JAGGLB010000004">
    <property type="protein sequence ID" value="MBP1990221.1"/>
    <property type="molecule type" value="Genomic_DNA"/>
</dbReference>
<accession>A0ABS4ITL7</accession>
<dbReference type="PANTHER" id="PTHR31084">
    <property type="entry name" value="ALPHA-L-FUCOSIDASE 2"/>
    <property type="match status" value="1"/>
</dbReference>
<sequence length="744" mass="85071">MKYEITSSKAIGVWDEALPLGNGLSGCLLWGNGSPLRFSLDRGDLWDLRAAPEVEKIDYTYKELIRLVHEKNVEAMNLRFDDFYNRPTPTKIPCGRIELNFGKQADRVLNRLNLLSATAEVNLSFGSSSATVSTYLHAMDGIGRIRVNGSYSMPEIAIVSPDFRGIEKTSLNDNKWEPDLSSLGYPPGVMGQDDSVYWYVQKTCTELEYGIVVAVKQTQSEMEAAYIISSNKDDINWLEVAKQKVKAAVEKGYESSMQDHLAWWQQYWHKSEINLPDKIFEKNWYITNYLFGSCSRKGAPPMPLQGVWTADEGKLPPWKGDYHHDLNTQMSYWHYMTANHLEEGESFIDFLWDRIPAARKFAKEFFDAPGICLPSVMAFDGTSLGGWPMYATNLVNQLWLCQAFDHYWKTTGDVQFLKEKAYIYFKESAYCVMRWLKPGDDGKLILPLSSSPEIHNNTLRSWLTPNSNNDLALLTYTFKTLAEMAEKLGYEDEVRQWRDVLDRLPDFAVNEQHILMLSPDESLEESHRHLSHLMAFYPLHLIDYDSTELSKKIIDATVGDLEKLGKGLWLGFTYGWMASIYAKQRNGEASYYHLKLFWENLCSPNGFHLNEDFKRRGLSYGHRRAFTLESNMAAANALQEMLMQNHSGVIDVFPAIPDDWREQEVSFRDFRGGMGALVSASMVQGELAQIKLYAEQDGEFYLKNNFKVQTLHVCKDQQIQGIDCTVGQVFMVKMQRGETVSISG</sequence>
<dbReference type="Gene3D" id="1.50.10.10">
    <property type="match status" value="1"/>
</dbReference>
<proteinExistence type="predicted"/>
<protein>
    <submittedName>
        <fullName evidence="2">Alpha-L-fucosidase 2</fullName>
        <ecNumber evidence="2">3.2.1.51</ecNumber>
    </submittedName>
</protein>
<keyword evidence="2" id="KW-0326">Glycosidase</keyword>
<dbReference type="InterPro" id="IPR008928">
    <property type="entry name" value="6-hairpin_glycosidase_sf"/>
</dbReference>
<organism evidence="2 3">
    <name type="scientific">Paenibacillus eucommiae</name>
    <dbReference type="NCBI Taxonomy" id="1355755"/>
    <lineage>
        <taxon>Bacteria</taxon>
        <taxon>Bacillati</taxon>
        <taxon>Bacillota</taxon>
        <taxon>Bacilli</taxon>
        <taxon>Bacillales</taxon>
        <taxon>Paenibacillaceae</taxon>
        <taxon>Paenibacillus</taxon>
    </lineage>
</organism>
<reference evidence="2 3" key="1">
    <citation type="submission" date="2021-03" db="EMBL/GenBank/DDBJ databases">
        <title>Genomic Encyclopedia of Type Strains, Phase IV (KMG-IV): sequencing the most valuable type-strain genomes for metagenomic binning, comparative biology and taxonomic classification.</title>
        <authorList>
            <person name="Goeker M."/>
        </authorList>
    </citation>
    <scope>NUCLEOTIDE SEQUENCE [LARGE SCALE GENOMIC DNA]</scope>
    <source>
        <strain evidence="2 3">DSM 26048</strain>
    </source>
</reference>
<evidence type="ECO:0000259" key="1">
    <source>
        <dbReference type="Pfam" id="PF22124"/>
    </source>
</evidence>
<evidence type="ECO:0000313" key="3">
    <source>
        <dbReference type="Proteomes" id="UP001519287"/>
    </source>
</evidence>
<dbReference type="RefSeq" id="WP_209971010.1">
    <property type="nucleotide sequence ID" value="NZ_JAGGLB010000004.1"/>
</dbReference>
<keyword evidence="2" id="KW-0378">Hydrolase</keyword>
<dbReference type="EC" id="3.2.1.51" evidence="2"/>
<dbReference type="PANTHER" id="PTHR31084:SF0">
    <property type="entry name" value="ALPHA-L-FUCOSIDASE 2"/>
    <property type="match status" value="1"/>
</dbReference>
<dbReference type="SUPFAM" id="SSF48208">
    <property type="entry name" value="Six-hairpin glycosidases"/>
    <property type="match status" value="1"/>
</dbReference>
<keyword evidence="3" id="KW-1185">Reference proteome</keyword>
<dbReference type="GO" id="GO:0004560">
    <property type="term" value="F:alpha-L-fucosidase activity"/>
    <property type="evidence" value="ECO:0007669"/>
    <property type="project" value="UniProtKB-EC"/>
</dbReference>
<dbReference type="InterPro" id="IPR012341">
    <property type="entry name" value="6hp_glycosidase-like_sf"/>
</dbReference>
<evidence type="ECO:0000313" key="2">
    <source>
        <dbReference type="EMBL" id="MBP1990221.1"/>
    </source>
</evidence>
<feature type="domain" description="Glycosyl hydrolase family 95 catalytic" evidence="1">
    <location>
        <begin position="285"/>
        <end position="642"/>
    </location>
</feature>
<comment type="caution">
    <text evidence="2">The sequence shown here is derived from an EMBL/GenBank/DDBJ whole genome shotgun (WGS) entry which is preliminary data.</text>
</comment>
<dbReference type="Proteomes" id="UP001519287">
    <property type="component" value="Unassembled WGS sequence"/>
</dbReference>
<gene>
    <name evidence="2" type="ORF">J2Z66_001819</name>
</gene>
<dbReference type="PROSITE" id="PS51257">
    <property type="entry name" value="PROKAR_LIPOPROTEIN"/>
    <property type="match status" value="1"/>
</dbReference>
<name>A0ABS4ITL7_9BACL</name>
<dbReference type="InterPro" id="IPR054363">
    <property type="entry name" value="GH95_cat"/>
</dbReference>
<dbReference type="Pfam" id="PF22124">
    <property type="entry name" value="Glyco_hydro_95_cat"/>
    <property type="match status" value="1"/>
</dbReference>